<feature type="chain" id="PRO_5046282250" evidence="4">
    <location>
        <begin position="21"/>
        <end position="275"/>
    </location>
</feature>
<dbReference type="SUPFAM" id="SSF50494">
    <property type="entry name" value="Trypsin-like serine proteases"/>
    <property type="match status" value="1"/>
</dbReference>
<evidence type="ECO:0000313" key="7">
    <source>
        <dbReference type="Proteomes" id="UP001597168"/>
    </source>
</evidence>
<protein>
    <submittedName>
        <fullName evidence="6">S1 family peptidase</fullName>
    </submittedName>
</protein>
<dbReference type="Proteomes" id="UP001597168">
    <property type="component" value="Unassembled WGS sequence"/>
</dbReference>
<dbReference type="PANTHER" id="PTHR24252:SF7">
    <property type="entry name" value="HYALIN"/>
    <property type="match status" value="1"/>
</dbReference>
<feature type="region of interest" description="Disordered" evidence="3">
    <location>
        <begin position="20"/>
        <end position="39"/>
    </location>
</feature>
<feature type="domain" description="Peptidase S1" evidence="5">
    <location>
        <begin position="51"/>
        <end position="274"/>
    </location>
</feature>
<dbReference type="InterPro" id="IPR033116">
    <property type="entry name" value="TRYPSIN_SER"/>
</dbReference>
<evidence type="ECO:0000256" key="4">
    <source>
        <dbReference type="SAM" id="SignalP"/>
    </source>
</evidence>
<dbReference type="PANTHER" id="PTHR24252">
    <property type="entry name" value="ACROSIN-RELATED"/>
    <property type="match status" value="1"/>
</dbReference>
<dbReference type="RefSeq" id="WP_380724690.1">
    <property type="nucleotide sequence ID" value="NZ_JBHTLK010000098.1"/>
</dbReference>
<organism evidence="6 7">
    <name type="scientific">Saccharothrix hoggarensis</name>
    <dbReference type="NCBI Taxonomy" id="913853"/>
    <lineage>
        <taxon>Bacteria</taxon>
        <taxon>Bacillati</taxon>
        <taxon>Actinomycetota</taxon>
        <taxon>Actinomycetes</taxon>
        <taxon>Pseudonocardiales</taxon>
        <taxon>Pseudonocardiaceae</taxon>
        <taxon>Saccharothrix</taxon>
    </lineage>
</organism>
<name>A0ABW3QWS3_9PSEU</name>
<dbReference type="CDD" id="cd00190">
    <property type="entry name" value="Tryp_SPc"/>
    <property type="match status" value="1"/>
</dbReference>
<proteinExistence type="predicted"/>
<keyword evidence="4" id="KW-0732">Signal</keyword>
<accession>A0ABW3QWS3</accession>
<sequence length="275" mass="28810">MRLAALLMTLLTALAGTAAADDRGHGDPVDGRAGDRADSRVADGRVVDGRVVGGERVPIAAHPWVVYLTDAGGFQFCGGTLVAPTKVVTAAHCVNGRTPRNTRVVAGREDKRSGDGVVARLSRIWVHPDYVTADQGDDIAVLTLRTPVDYTPLPLAGPSDEALYQPGTNGWVLGWGRTSEQGPSSRYLLRATVPVMADQDCRAAYLQFDPAEMTCAGYPEGGVDTCQGDSGGPFVAGGKLIGVTSWGEGCARPGKPGIYTEVKAYSAELQEQLAG</sequence>
<evidence type="ECO:0000256" key="3">
    <source>
        <dbReference type="SAM" id="MobiDB-lite"/>
    </source>
</evidence>
<keyword evidence="2" id="KW-0378">Hydrolase</keyword>
<dbReference type="EMBL" id="JBHTLK010000098">
    <property type="protein sequence ID" value="MFD1149282.1"/>
    <property type="molecule type" value="Genomic_DNA"/>
</dbReference>
<feature type="signal peptide" evidence="4">
    <location>
        <begin position="1"/>
        <end position="20"/>
    </location>
</feature>
<keyword evidence="2" id="KW-0645">Protease</keyword>
<evidence type="ECO:0000259" key="5">
    <source>
        <dbReference type="PROSITE" id="PS50240"/>
    </source>
</evidence>
<dbReference type="InterPro" id="IPR018114">
    <property type="entry name" value="TRYPSIN_HIS"/>
</dbReference>
<keyword evidence="2" id="KW-0720">Serine protease</keyword>
<dbReference type="InterPro" id="IPR043504">
    <property type="entry name" value="Peptidase_S1_PA_chymotrypsin"/>
</dbReference>
<dbReference type="PRINTS" id="PR00722">
    <property type="entry name" value="CHYMOTRYPSIN"/>
</dbReference>
<dbReference type="SMART" id="SM00020">
    <property type="entry name" value="Tryp_SPc"/>
    <property type="match status" value="1"/>
</dbReference>
<dbReference type="InterPro" id="IPR009003">
    <property type="entry name" value="Peptidase_S1_PA"/>
</dbReference>
<reference evidence="7" key="1">
    <citation type="journal article" date="2019" name="Int. J. Syst. Evol. Microbiol.">
        <title>The Global Catalogue of Microorganisms (GCM) 10K type strain sequencing project: providing services to taxonomists for standard genome sequencing and annotation.</title>
        <authorList>
            <consortium name="The Broad Institute Genomics Platform"/>
            <consortium name="The Broad Institute Genome Sequencing Center for Infectious Disease"/>
            <person name="Wu L."/>
            <person name="Ma J."/>
        </authorList>
    </citation>
    <scope>NUCLEOTIDE SEQUENCE [LARGE SCALE GENOMIC DNA]</scope>
    <source>
        <strain evidence="7">CCUG 60214</strain>
    </source>
</reference>
<keyword evidence="7" id="KW-1185">Reference proteome</keyword>
<evidence type="ECO:0000256" key="2">
    <source>
        <dbReference type="RuleBase" id="RU363034"/>
    </source>
</evidence>
<dbReference type="InterPro" id="IPR001314">
    <property type="entry name" value="Peptidase_S1A"/>
</dbReference>
<evidence type="ECO:0000313" key="6">
    <source>
        <dbReference type="EMBL" id="MFD1149282.1"/>
    </source>
</evidence>
<dbReference type="InterPro" id="IPR001254">
    <property type="entry name" value="Trypsin_dom"/>
</dbReference>
<evidence type="ECO:0000256" key="1">
    <source>
        <dbReference type="ARBA" id="ARBA00023157"/>
    </source>
</evidence>
<dbReference type="PROSITE" id="PS00135">
    <property type="entry name" value="TRYPSIN_SER"/>
    <property type="match status" value="1"/>
</dbReference>
<keyword evidence="1" id="KW-1015">Disulfide bond</keyword>
<comment type="caution">
    <text evidence="6">The sequence shown here is derived from an EMBL/GenBank/DDBJ whole genome shotgun (WGS) entry which is preliminary data.</text>
</comment>
<gene>
    <name evidence="6" type="ORF">ACFQ3T_19285</name>
</gene>
<dbReference type="PROSITE" id="PS00134">
    <property type="entry name" value="TRYPSIN_HIS"/>
    <property type="match status" value="1"/>
</dbReference>
<dbReference type="Gene3D" id="2.40.10.10">
    <property type="entry name" value="Trypsin-like serine proteases"/>
    <property type="match status" value="1"/>
</dbReference>
<dbReference type="PROSITE" id="PS50240">
    <property type="entry name" value="TRYPSIN_DOM"/>
    <property type="match status" value="1"/>
</dbReference>
<dbReference type="Pfam" id="PF00089">
    <property type="entry name" value="Trypsin"/>
    <property type="match status" value="1"/>
</dbReference>